<dbReference type="EMBL" id="JARK01000519">
    <property type="protein sequence ID" value="EYC36231.1"/>
    <property type="molecule type" value="Genomic_DNA"/>
</dbReference>
<proteinExistence type="predicted"/>
<protein>
    <recommendedName>
        <fullName evidence="3">Snake toxin/toxin-like domain-containing protein</fullName>
    </recommendedName>
</protein>
<organism evidence="1 2">
    <name type="scientific">Ancylostoma ceylanicum</name>
    <dbReference type="NCBI Taxonomy" id="53326"/>
    <lineage>
        <taxon>Eukaryota</taxon>
        <taxon>Metazoa</taxon>
        <taxon>Ecdysozoa</taxon>
        <taxon>Nematoda</taxon>
        <taxon>Chromadorea</taxon>
        <taxon>Rhabditida</taxon>
        <taxon>Rhabditina</taxon>
        <taxon>Rhabditomorpha</taxon>
        <taxon>Strongyloidea</taxon>
        <taxon>Ancylostomatidae</taxon>
        <taxon>Ancylostomatinae</taxon>
        <taxon>Ancylostoma</taxon>
    </lineage>
</organism>
<dbReference type="OrthoDB" id="5834205at2759"/>
<accession>A0A016W9E7</accession>
<dbReference type="CDD" id="cd00117">
    <property type="entry name" value="TFP"/>
    <property type="match status" value="1"/>
</dbReference>
<gene>
    <name evidence="1" type="primary">Acey_s0919.g3040</name>
    <name evidence="1" type="synonym">Acey-D1081.6</name>
    <name evidence="1" type="ORF">Y032_0919g3040</name>
</gene>
<dbReference type="InterPro" id="IPR045860">
    <property type="entry name" value="Snake_toxin-like_sf"/>
</dbReference>
<sequence length="218" mass="24783">MMFFRPHAATLTSSDYTAQCSSFSGASYALIRKRETLGRNNDHYSIGCAAAPIITRSMLGEVIFIALILCAVPINSYGDSLQCNYCIHSRKKKDQMDGVNQNPDCMNHLKFGSRIDMRRQCASHEKFCMSTVTNLNGFFVTIQRDCAVSCEEERWYSGCEERGYGLFYTECRRCCRESLCNEYDGAQYYRPKGARLVSSDFHVVIALSLLCLLNQIWV</sequence>
<evidence type="ECO:0008006" key="3">
    <source>
        <dbReference type="Google" id="ProtNLM"/>
    </source>
</evidence>
<dbReference type="Proteomes" id="UP000024635">
    <property type="component" value="Unassembled WGS sequence"/>
</dbReference>
<keyword evidence="2" id="KW-1185">Reference proteome</keyword>
<dbReference type="SUPFAM" id="SSF57302">
    <property type="entry name" value="Snake toxin-like"/>
    <property type="match status" value="1"/>
</dbReference>
<name>A0A016W9E7_9BILA</name>
<dbReference type="AlphaFoldDB" id="A0A016W9E7"/>
<evidence type="ECO:0000313" key="2">
    <source>
        <dbReference type="Proteomes" id="UP000024635"/>
    </source>
</evidence>
<dbReference type="STRING" id="53326.A0A016W9E7"/>
<comment type="caution">
    <text evidence="1">The sequence shown here is derived from an EMBL/GenBank/DDBJ whole genome shotgun (WGS) entry which is preliminary data.</text>
</comment>
<evidence type="ECO:0000313" key="1">
    <source>
        <dbReference type="EMBL" id="EYC36231.1"/>
    </source>
</evidence>
<reference evidence="2" key="1">
    <citation type="journal article" date="2015" name="Nat. Genet.">
        <title>The genome and transcriptome of the zoonotic hookworm Ancylostoma ceylanicum identify infection-specific gene families.</title>
        <authorList>
            <person name="Schwarz E.M."/>
            <person name="Hu Y."/>
            <person name="Antoshechkin I."/>
            <person name="Miller M.M."/>
            <person name="Sternberg P.W."/>
            <person name="Aroian R.V."/>
        </authorList>
    </citation>
    <scope>NUCLEOTIDE SEQUENCE</scope>
    <source>
        <strain evidence="2">HY135</strain>
    </source>
</reference>